<dbReference type="GO" id="GO:0000242">
    <property type="term" value="C:pericentriolar material"/>
    <property type="evidence" value="ECO:0007669"/>
    <property type="project" value="TreeGrafter"/>
</dbReference>
<protein>
    <submittedName>
        <fullName evidence="3">Uncharacterized protein</fullName>
    </submittedName>
</protein>
<dbReference type="GO" id="GO:0000132">
    <property type="term" value="P:establishment of mitotic spindle orientation"/>
    <property type="evidence" value="ECO:0007669"/>
    <property type="project" value="TreeGrafter"/>
</dbReference>
<dbReference type="PANTHER" id="PTHR46930:SF1">
    <property type="entry name" value="CDK5 REGULATORY SUBUNIT-ASSOCIATED PROTEIN 2"/>
    <property type="match status" value="1"/>
</dbReference>
<reference evidence="3" key="1">
    <citation type="journal article" date="2023" name="Insect Mol. Biol.">
        <title>Genome sequencing provides insights into the evolution of gene families encoding plant cell wall-degrading enzymes in longhorned beetles.</title>
        <authorList>
            <person name="Shin N.R."/>
            <person name="Okamura Y."/>
            <person name="Kirsch R."/>
            <person name="Pauchet Y."/>
        </authorList>
    </citation>
    <scope>NUCLEOTIDE SEQUENCE</scope>
    <source>
        <strain evidence="3">RBIC_L_NR</strain>
    </source>
</reference>
<dbReference type="Gene3D" id="1.10.287.1490">
    <property type="match status" value="1"/>
</dbReference>
<proteinExistence type="predicted"/>
<evidence type="ECO:0000256" key="2">
    <source>
        <dbReference type="SAM" id="MobiDB-lite"/>
    </source>
</evidence>
<evidence type="ECO:0000313" key="4">
    <source>
        <dbReference type="Proteomes" id="UP001162156"/>
    </source>
</evidence>
<dbReference type="GO" id="GO:0090266">
    <property type="term" value="P:regulation of mitotic cell cycle spindle assembly checkpoint"/>
    <property type="evidence" value="ECO:0007669"/>
    <property type="project" value="TreeGrafter"/>
</dbReference>
<feature type="coiled-coil region" evidence="1">
    <location>
        <begin position="520"/>
        <end position="837"/>
    </location>
</feature>
<dbReference type="EMBL" id="JANEYF010000663">
    <property type="protein sequence ID" value="KAJ8968711.1"/>
    <property type="molecule type" value="Genomic_DNA"/>
</dbReference>
<dbReference type="GO" id="GO:0007099">
    <property type="term" value="P:centriole replication"/>
    <property type="evidence" value="ECO:0007669"/>
    <property type="project" value="TreeGrafter"/>
</dbReference>
<feature type="coiled-coil region" evidence="1">
    <location>
        <begin position="162"/>
        <end position="219"/>
    </location>
</feature>
<feature type="region of interest" description="Disordered" evidence="2">
    <location>
        <begin position="375"/>
        <end position="396"/>
    </location>
</feature>
<dbReference type="GO" id="GO:0007059">
    <property type="term" value="P:chromosome segregation"/>
    <property type="evidence" value="ECO:0007669"/>
    <property type="project" value="TreeGrafter"/>
</dbReference>
<feature type="coiled-coil region" evidence="1">
    <location>
        <begin position="1"/>
        <end position="35"/>
    </location>
</feature>
<dbReference type="PANTHER" id="PTHR46930">
    <property type="entry name" value="CDK5 REGULATORY SUBUNIT-ASSOCIATED PROTEIN 2"/>
    <property type="match status" value="1"/>
</dbReference>
<evidence type="ECO:0000256" key="1">
    <source>
        <dbReference type="SAM" id="Coils"/>
    </source>
</evidence>
<sequence length="966" mass="111466">MQKIRQQYEEILTSLEDKENRIVDLEFELLSVQKEDSKADISILEKGDSGSEKHSSYYRQEIEEKDKEIEKLSVELKKCTCYLQEIVNTELWDRNKEIEKLHNKHANSSEIMKLRKDLIGKELQLKLLKEKISELGLDISIPSEESFDTKDLLSPSKNIQHIKALQEQLKTCKEERDYFKGKVEEVEGNANHTNEIEALQSQNKILQKEIENSEKLRHESNEICSVLSGRLEELAIFLDSLLKQKSVLGFLGVHKNRKLREIIDNSLDLSRSFTMSMMINPDQSLAQLSNITTLLNGSVFQDLTLDLPHEEEETQSVLSIVPTNVTLTYQSHLYKQNKGSEPNNEQVISTLREQIVNLKSELQLRDNELNRLNNLNNKELSDKSTETDDEGPNKSFSGFKDVSKLFMTPVKCATTSTTLKYQSDCHSESESWSEPDRVISRARIGLSQTLPVSMKHKKTYINESTEEESGGSLSPQKKYFNEDEEDPPLDIRQHILNQHESLQRVTADLLNAEERLLYHNNTHKELVDDLKRKLDEAEDKYVKAEANKNDIEDQVKALQQNVDELVSIKKNLEESMAVKDKETQNRINQLEVEKEEASRIAQNYEREAIEAKNEFKAAETKLKQMQEELYSLEGNLRKEYEQYTIVKLKDAEEEFVKKLREVEEKAEHKVMQIRDKVSSEFVPRCEFEKKIVELESLVNELDNLKSVVKSYEETIQAYKEKESGMKVRLQEYQDKINGLHKELDNTTLQYSGAVLQKTKLANEKTLLEQELSKMNIKGSDMKQQFSDIQIEFANVNQNHQQHISSLQKQKSKLEVKISELESANAELHNRLVKLQANRADFNSSLPNIGSRKVHVMAFRRQYSDQNYSSEENIEERGDFNFNRPLIPNIQPVDIERHEANSSPDLGIESDHGRFSSLETHATVQRPLLQTIELTESMSNLLDGENNQVESVTCGKSLKNALSLFSH</sequence>
<dbReference type="Proteomes" id="UP001162156">
    <property type="component" value="Unassembled WGS sequence"/>
</dbReference>
<keyword evidence="4" id="KW-1185">Reference proteome</keyword>
<dbReference type="GO" id="GO:0046600">
    <property type="term" value="P:negative regulation of centriole replication"/>
    <property type="evidence" value="ECO:0007669"/>
    <property type="project" value="TreeGrafter"/>
</dbReference>
<accession>A0AAV8ZS22</accession>
<organism evidence="3 4">
    <name type="scientific">Rhamnusium bicolor</name>
    <dbReference type="NCBI Taxonomy" id="1586634"/>
    <lineage>
        <taxon>Eukaryota</taxon>
        <taxon>Metazoa</taxon>
        <taxon>Ecdysozoa</taxon>
        <taxon>Arthropoda</taxon>
        <taxon>Hexapoda</taxon>
        <taxon>Insecta</taxon>
        <taxon>Pterygota</taxon>
        <taxon>Neoptera</taxon>
        <taxon>Endopterygota</taxon>
        <taxon>Coleoptera</taxon>
        <taxon>Polyphaga</taxon>
        <taxon>Cucujiformia</taxon>
        <taxon>Chrysomeloidea</taxon>
        <taxon>Cerambycidae</taxon>
        <taxon>Lepturinae</taxon>
        <taxon>Rhagiini</taxon>
        <taxon>Rhamnusium</taxon>
    </lineage>
</organism>
<name>A0AAV8ZS22_9CUCU</name>
<keyword evidence="1" id="KW-0175">Coiled coil</keyword>
<comment type="caution">
    <text evidence="3">The sequence shown here is derived from an EMBL/GenBank/DDBJ whole genome shotgun (WGS) entry which is preliminary data.</text>
</comment>
<gene>
    <name evidence="3" type="ORF">NQ314_002166</name>
</gene>
<dbReference type="AlphaFoldDB" id="A0AAV8ZS22"/>
<dbReference type="InterPro" id="IPR042791">
    <property type="entry name" value="CDK5RAP2"/>
</dbReference>
<evidence type="ECO:0000313" key="3">
    <source>
        <dbReference type="EMBL" id="KAJ8968711.1"/>
    </source>
</evidence>
<dbReference type="GO" id="GO:0097431">
    <property type="term" value="C:mitotic spindle pole"/>
    <property type="evidence" value="ECO:0007669"/>
    <property type="project" value="TreeGrafter"/>
</dbReference>
<dbReference type="GO" id="GO:0043015">
    <property type="term" value="F:gamma-tubulin binding"/>
    <property type="evidence" value="ECO:0007669"/>
    <property type="project" value="TreeGrafter"/>
</dbReference>
<dbReference type="GO" id="GO:0035371">
    <property type="term" value="C:microtubule plus-end"/>
    <property type="evidence" value="ECO:0007669"/>
    <property type="project" value="TreeGrafter"/>
</dbReference>
<dbReference type="GO" id="GO:0008017">
    <property type="term" value="F:microtubule binding"/>
    <property type="evidence" value="ECO:0007669"/>
    <property type="project" value="TreeGrafter"/>
</dbReference>
<dbReference type="GO" id="GO:0001578">
    <property type="term" value="P:microtubule bundle formation"/>
    <property type="evidence" value="ECO:0007669"/>
    <property type="project" value="TreeGrafter"/>
</dbReference>